<keyword evidence="3" id="KW-1185">Reference proteome</keyword>
<dbReference type="EMBL" id="ML736217">
    <property type="protein sequence ID" value="KAE8377844.1"/>
    <property type="molecule type" value="Genomic_DNA"/>
</dbReference>
<evidence type="ECO:0000313" key="2">
    <source>
        <dbReference type="EMBL" id="KAE8377844.1"/>
    </source>
</evidence>
<keyword evidence="1" id="KW-0812">Transmembrane</keyword>
<sequence length="108" mass="12900">MSLLRATYLYPLFSVLLIFHFSLSLYTFFFFFRIFCSYFPPAVSDMYVLKILISFYVTCVLMDIQLLSMAGCSHQRKREQTKYFRHPKTDKLYRIQLEMQHGSALVIN</sequence>
<feature type="transmembrane region" description="Helical" evidence="1">
    <location>
        <begin position="47"/>
        <end position="68"/>
    </location>
</feature>
<evidence type="ECO:0000313" key="3">
    <source>
        <dbReference type="Proteomes" id="UP000326198"/>
    </source>
</evidence>
<keyword evidence="1" id="KW-0472">Membrane</keyword>
<dbReference type="Proteomes" id="UP000326198">
    <property type="component" value="Unassembled WGS sequence"/>
</dbReference>
<organism evidence="2 3">
    <name type="scientific">Aspergillus bertholletiae</name>
    <dbReference type="NCBI Taxonomy" id="1226010"/>
    <lineage>
        <taxon>Eukaryota</taxon>
        <taxon>Fungi</taxon>
        <taxon>Dikarya</taxon>
        <taxon>Ascomycota</taxon>
        <taxon>Pezizomycotina</taxon>
        <taxon>Eurotiomycetes</taxon>
        <taxon>Eurotiomycetidae</taxon>
        <taxon>Eurotiales</taxon>
        <taxon>Aspergillaceae</taxon>
        <taxon>Aspergillus</taxon>
        <taxon>Aspergillus subgen. Circumdati</taxon>
    </lineage>
</organism>
<reference evidence="2 3" key="1">
    <citation type="submission" date="2019-04" db="EMBL/GenBank/DDBJ databases">
        <title>Friends and foes A comparative genomics studyof 23 Aspergillus species from section Flavi.</title>
        <authorList>
            <consortium name="DOE Joint Genome Institute"/>
            <person name="Kjaerbolling I."/>
            <person name="Vesth T."/>
            <person name="Frisvad J.C."/>
            <person name="Nybo J.L."/>
            <person name="Theobald S."/>
            <person name="Kildgaard S."/>
            <person name="Isbrandt T."/>
            <person name="Kuo A."/>
            <person name="Sato A."/>
            <person name="Lyhne E.K."/>
            <person name="Kogle M.E."/>
            <person name="Wiebenga A."/>
            <person name="Kun R.S."/>
            <person name="Lubbers R.J."/>
            <person name="Makela M.R."/>
            <person name="Barry K."/>
            <person name="Chovatia M."/>
            <person name="Clum A."/>
            <person name="Daum C."/>
            <person name="Haridas S."/>
            <person name="He G."/>
            <person name="LaButti K."/>
            <person name="Lipzen A."/>
            <person name="Mondo S."/>
            <person name="Riley R."/>
            <person name="Salamov A."/>
            <person name="Simmons B.A."/>
            <person name="Magnuson J.K."/>
            <person name="Henrissat B."/>
            <person name="Mortensen U.H."/>
            <person name="Larsen T.O."/>
            <person name="Devries R.P."/>
            <person name="Grigoriev I.V."/>
            <person name="Machida M."/>
            <person name="Baker S.E."/>
            <person name="Andersen M.R."/>
        </authorList>
    </citation>
    <scope>NUCLEOTIDE SEQUENCE [LARGE SCALE GENOMIC DNA]</scope>
    <source>
        <strain evidence="2 3">IBT 29228</strain>
    </source>
</reference>
<name>A0A5N7B7W3_9EURO</name>
<keyword evidence="1" id="KW-1133">Transmembrane helix</keyword>
<protein>
    <submittedName>
        <fullName evidence="2">Uncharacterized protein</fullName>
    </submittedName>
</protein>
<proteinExistence type="predicted"/>
<dbReference type="AlphaFoldDB" id="A0A5N7B7W3"/>
<feature type="transmembrane region" description="Helical" evidence="1">
    <location>
        <begin position="12"/>
        <end position="35"/>
    </location>
</feature>
<evidence type="ECO:0000256" key="1">
    <source>
        <dbReference type="SAM" id="Phobius"/>
    </source>
</evidence>
<accession>A0A5N7B7W3</accession>
<gene>
    <name evidence="2" type="ORF">BDV26DRAFT_203644</name>
</gene>